<feature type="compositionally biased region" description="Basic and acidic residues" evidence="2">
    <location>
        <begin position="660"/>
        <end position="695"/>
    </location>
</feature>
<feature type="compositionally biased region" description="Polar residues" evidence="2">
    <location>
        <begin position="359"/>
        <end position="368"/>
    </location>
</feature>
<dbReference type="AlphaFoldDB" id="A0AA40DL32"/>
<accession>A0AA40DL32</accession>
<evidence type="ECO:0000313" key="3">
    <source>
        <dbReference type="EMBL" id="KAK0705246.1"/>
    </source>
</evidence>
<feature type="coiled-coil region" evidence="1">
    <location>
        <begin position="305"/>
        <end position="332"/>
    </location>
</feature>
<feature type="compositionally biased region" description="Low complexity" evidence="2">
    <location>
        <begin position="604"/>
        <end position="618"/>
    </location>
</feature>
<feature type="compositionally biased region" description="Basic and acidic residues" evidence="2">
    <location>
        <begin position="494"/>
        <end position="516"/>
    </location>
</feature>
<feature type="region of interest" description="Disordered" evidence="2">
    <location>
        <begin position="354"/>
        <end position="711"/>
    </location>
</feature>
<feature type="compositionally biased region" description="Low complexity" evidence="2">
    <location>
        <begin position="462"/>
        <end position="473"/>
    </location>
</feature>
<feature type="compositionally biased region" description="Low complexity" evidence="2">
    <location>
        <begin position="552"/>
        <end position="574"/>
    </location>
</feature>
<evidence type="ECO:0000313" key="4">
    <source>
        <dbReference type="Proteomes" id="UP001172102"/>
    </source>
</evidence>
<feature type="region of interest" description="Disordered" evidence="2">
    <location>
        <begin position="115"/>
        <end position="138"/>
    </location>
</feature>
<name>A0AA40DL32_9PEZI</name>
<feature type="compositionally biased region" description="Gly residues" evidence="2">
    <location>
        <begin position="700"/>
        <end position="711"/>
    </location>
</feature>
<keyword evidence="1" id="KW-0175">Coiled coil</keyword>
<comment type="caution">
    <text evidence="3">The sequence shown here is derived from an EMBL/GenBank/DDBJ whole genome shotgun (WGS) entry which is preliminary data.</text>
</comment>
<evidence type="ECO:0008006" key="5">
    <source>
        <dbReference type="Google" id="ProtNLM"/>
    </source>
</evidence>
<evidence type="ECO:0000256" key="1">
    <source>
        <dbReference type="SAM" id="Coils"/>
    </source>
</evidence>
<sequence>MATGTRPRPAVDFTYDFDCDTHEDNSRPALPSVLEELPLGNIQNISKPGIDSITIDLGNFHIHSPTKENLHELQRHQYQHRAATKIRGRKPRPQLEASTFQAPLATQYEEEDTLCDGARRSSSASITSHKSEEIQTHNPLAFAVPDLPSNTEQLSKHQAGQFEWVLSIPAARQDSVEGDLPLDSVAGDDDARPPREEVRRLLFGCNLVHRKPQSEGSLGDGDNKPADVFTLLATRIESEEELDSAHEAAVADEQETMADTTIIRLTEAQVDEAEARMSEVKLGSKNNDIIDQLAALPPARPRSRIEDSVEALDKLEEELEALNEVARLDRVLSPETSKASAPARTIDSVAPKAARLKRNSSVTGKSGASTVRVRGVDRSSSVHKSTSMTFTKDEEKPAATKSTASRRPIVTRPASLLPPKAPARSSKPPTVSTFELPGEAVARRLKEQREARLSRQISPEQAAAAAEAYSPSKPHAKSSKPPTRPTFELPGEAISRRKREERETKLRAQEEEERKRREFKARPMRHSINPGSYPRETIASRARQGRGGAVGGQSEAGESSAGGPASGAAATPGTAKKRHSIAVTSTTPRPSLSTRGRSELAVDSATATSRATSSTGSTHGAGGSGSVISVSKRSNLSAEEAQQQKVRGREIFQRDNSYVTERERERREREAATARARQEAAERSRQLSREWAEKQKGKRGTSGSGTGKAVA</sequence>
<protein>
    <recommendedName>
        <fullName evidence="5">Carboxylesterase family protein</fullName>
    </recommendedName>
</protein>
<evidence type="ECO:0000256" key="2">
    <source>
        <dbReference type="SAM" id="MobiDB-lite"/>
    </source>
</evidence>
<organism evidence="3 4">
    <name type="scientific">Lasiosphaeris hirsuta</name>
    <dbReference type="NCBI Taxonomy" id="260670"/>
    <lineage>
        <taxon>Eukaryota</taxon>
        <taxon>Fungi</taxon>
        <taxon>Dikarya</taxon>
        <taxon>Ascomycota</taxon>
        <taxon>Pezizomycotina</taxon>
        <taxon>Sordariomycetes</taxon>
        <taxon>Sordariomycetidae</taxon>
        <taxon>Sordariales</taxon>
        <taxon>Lasiosphaeriaceae</taxon>
        <taxon>Lasiosphaeris</taxon>
    </lineage>
</organism>
<feature type="compositionally biased region" description="Basic and acidic residues" evidence="2">
    <location>
        <begin position="441"/>
        <end position="453"/>
    </location>
</feature>
<reference evidence="3" key="1">
    <citation type="submission" date="2023-06" db="EMBL/GenBank/DDBJ databases">
        <title>Genome-scale phylogeny and comparative genomics of the fungal order Sordariales.</title>
        <authorList>
            <consortium name="Lawrence Berkeley National Laboratory"/>
            <person name="Hensen N."/>
            <person name="Bonometti L."/>
            <person name="Westerberg I."/>
            <person name="Brannstrom I.O."/>
            <person name="Guillou S."/>
            <person name="Cros-Aarteil S."/>
            <person name="Calhoun S."/>
            <person name="Haridas S."/>
            <person name="Kuo A."/>
            <person name="Mondo S."/>
            <person name="Pangilinan J."/>
            <person name="Riley R."/>
            <person name="Labutti K."/>
            <person name="Andreopoulos B."/>
            <person name="Lipzen A."/>
            <person name="Chen C."/>
            <person name="Yanf M."/>
            <person name="Daum C."/>
            <person name="Ng V."/>
            <person name="Clum A."/>
            <person name="Steindorff A."/>
            <person name="Ohm R."/>
            <person name="Martin F."/>
            <person name="Silar P."/>
            <person name="Natvig D."/>
            <person name="Lalanne C."/>
            <person name="Gautier V."/>
            <person name="Ament-Velasquez S.L."/>
            <person name="Kruys A."/>
            <person name="Hutchinson M.I."/>
            <person name="Powell A.J."/>
            <person name="Barry K."/>
            <person name="Miller A.N."/>
            <person name="Grigoriev I.V."/>
            <person name="Debuchy R."/>
            <person name="Gladieux P."/>
            <person name="Thoren M.H."/>
            <person name="Johannesson H."/>
        </authorList>
    </citation>
    <scope>NUCLEOTIDE SEQUENCE</scope>
    <source>
        <strain evidence="3">SMH4607-1</strain>
    </source>
</reference>
<keyword evidence="4" id="KW-1185">Reference proteome</keyword>
<dbReference type="Proteomes" id="UP001172102">
    <property type="component" value="Unassembled WGS sequence"/>
</dbReference>
<feature type="compositionally biased region" description="Low complexity" evidence="2">
    <location>
        <begin position="584"/>
        <end position="595"/>
    </location>
</feature>
<proteinExistence type="predicted"/>
<dbReference type="EMBL" id="JAUKUA010000007">
    <property type="protein sequence ID" value="KAK0705246.1"/>
    <property type="molecule type" value="Genomic_DNA"/>
</dbReference>
<gene>
    <name evidence="3" type="ORF">B0H67DRAFT_649598</name>
</gene>
<feature type="compositionally biased region" description="Polar residues" evidence="2">
    <location>
        <begin position="632"/>
        <end position="645"/>
    </location>
</feature>